<evidence type="ECO:0000313" key="2">
    <source>
        <dbReference type="Proteomes" id="UP000323234"/>
    </source>
</evidence>
<dbReference type="Proteomes" id="UP000323234">
    <property type="component" value="Chromosome"/>
</dbReference>
<organism evidence="1 2">
    <name type="scientific">Enterobacter dykesii</name>
    <dbReference type="NCBI Taxonomy" id="2797506"/>
    <lineage>
        <taxon>Bacteria</taxon>
        <taxon>Pseudomonadati</taxon>
        <taxon>Pseudomonadota</taxon>
        <taxon>Gammaproteobacteria</taxon>
        <taxon>Enterobacterales</taxon>
        <taxon>Enterobacteriaceae</taxon>
        <taxon>Enterobacter</taxon>
    </lineage>
</organism>
<dbReference type="RefSeq" id="WP_126330281.1">
    <property type="nucleotide sequence ID" value="NZ_CP126604.1"/>
</dbReference>
<reference evidence="1" key="1">
    <citation type="submission" date="2023-05" db="EMBL/GenBank/DDBJ databases">
        <title>Complete genome sequence data from fresh produce 2nd batch.</title>
        <authorList>
            <person name="Stein M."/>
            <person name="Cho G.-S."/>
            <person name="Brinks E."/>
            <person name="Franz C.M.A.P."/>
        </authorList>
    </citation>
    <scope>NUCLEOTIDE SEQUENCE [LARGE SCALE GENOMIC DNA]</scope>
    <source>
        <strain evidence="1">E1</strain>
    </source>
</reference>
<dbReference type="EMBL" id="CP126604">
    <property type="protein sequence ID" value="XBN38411.1"/>
    <property type="molecule type" value="Genomic_DNA"/>
</dbReference>
<sequence>MRNDTAFLEWCVRSKFFEEFNRPSRGKDILRDTIIAIFFAGIKENYLAFNNAIAEMQKCKTSADKLKKLRSILQNPQFSCVRAAFLISPWQKKVLSAQSVSFEKALTSLPAAYKVVFDDWMKENYTCFRDSVSAPRFAGALNTPVCPYCDKAFLDVTKKFYGELDHYLDKSTYSYYALNIYNFVPVCAVCNKKKSKKKLEHFHPMNETLDSVFQFCLSDSDRVIALSNYQVLNVKIKQRFLVGKSDALKELNETFALDDRYENMTAVVDYLAQLKRIYTSDWLKELQSMYDLTFTQTELRQLLLGQFNFSQPSVRLQPLTKLIDDLVRDLDVFNDNILD</sequence>
<name>A0AAU7IXQ4_9ENTR</name>
<evidence type="ECO:0000313" key="1">
    <source>
        <dbReference type="EMBL" id="XBN38411.1"/>
    </source>
</evidence>
<dbReference type="AlphaFoldDB" id="A0AAU7IXQ4"/>
<accession>A0AAU7IXQ4</accession>
<dbReference type="KEGG" id="edy:F0320_13865"/>
<keyword evidence="2" id="KW-1185">Reference proteome</keyword>
<proteinExistence type="predicted"/>
<gene>
    <name evidence="1" type="ORF">F0320_13865</name>
</gene>
<protein>
    <recommendedName>
        <fullName evidence="3">HNH endonuclease</fullName>
    </recommendedName>
</protein>
<dbReference type="Gene3D" id="1.10.30.50">
    <property type="match status" value="1"/>
</dbReference>
<evidence type="ECO:0008006" key="3">
    <source>
        <dbReference type="Google" id="ProtNLM"/>
    </source>
</evidence>